<evidence type="ECO:0000256" key="11">
    <source>
        <dbReference type="ARBA" id="ARBA00023033"/>
    </source>
</evidence>
<evidence type="ECO:0008006" key="16">
    <source>
        <dbReference type="Google" id="ProtNLM"/>
    </source>
</evidence>
<dbReference type="EMBL" id="GEZM01001112">
    <property type="protein sequence ID" value="JAV98153.1"/>
    <property type="molecule type" value="Transcribed_RNA"/>
</dbReference>
<keyword evidence="9 14" id="KW-0560">Oxidoreductase</keyword>
<dbReference type="PANTHER" id="PTHR24292">
    <property type="entry name" value="CYTOCHROME P450"/>
    <property type="match status" value="1"/>
</dbReference>
<proteinExistence type="inferred from homology"/>
<keyword evidence="11 14" id="KW-0503">Monooxygenase</keyword>
<dbReference type="CDD" id="cd11056">
    <property type="entry name" value="CYP6-like"/>
    <property type="match status" value="1"/>
</dbReference>
<protein>
    <recommendedName>
        <fullName evidence="16">Cytochrome P450</fullName>
    </recommendedName>
</protein>
<keyword evidence="7" id="KW-0256">Endoplasmic reticulum</keyword>
<evidence type="ECO:0000256" key="10">
    <source>
        <dbReference type="ARBA" id="ARBA00023004"/>
    </source>
</evidence>
<keyword evidence="6 13" id="KW-0479">Metal-binding</keyword>
<dbReference type="InterPro" id="IPR002401">
    <property type="entry name" value="Cyt_P450_E_grp-I"/>
</dbReference>
<organism evidence="15">
    <name type="scientific">Photinus pyralis</name>
    <name type="common">Common eastern firefly</name>
    <name type="synonym">Lampyris pyralis</name>
    <dbReference type="NCBI Taxonomy" id="7054"/>
    <lineage>
        <taxon>Eukaryota</taxon>
        <taxon>Metazoa</taxon>
        <taxon>Ecdysozoa</taxon>
        <taxon>Arthropoda</taxon>
        <taxon>Hexapoda</taxon>
        <taxon>Insecta</taxon>
        <taxon>Pterygota</taxon>
        <taxon>Neoptera</taxon>
        <taxon>Endopterygota</taxon>
        <taxon>Coleoptera</taxon>
        <taxon>Polyphaga</taxon>
        <taxon>Elateriformia</taxon>
        <taxon>Elateroidea</taxon>
        <taxon>Lampyridae</taxon>
        <taxon>Lampyrinae</taxon>
        <taxon>Photinus</taxon>
    </lineage>
</organism>
<dbReference type="InterPro" id="IPR050476">
    <property type="entry name" value="Insect_CytP450_Detox"/>
</dbReference>
<keyword evidence="5 13" id="KW-0349">Heme</keyword>
<dbReference type="PRINTS" id="PR00463">
    <property type="entry name" value="EP450I"/>
</dbReference>
<evidence type="ECO:0000256" key="3">
    <source>
        <dbReference type="ARBA" id="ARBA00004406"/>
    </source>
</evidence>
<dbReference type="InterPro" id="IPR036396">
    <property type="entry name" value="Cyt_P450_sf"/>
</dbReference>
<dbReference type="FunFam" id="1.10.630.10:FF:000042">
    <property type="entry name" value="Cytochrome P450"/>
    <property type="match status" value="1"/>
</dbReference>
<dbReference type="PRINTS" id="PR00385">
    <property type="entry name" value="P450"/>
</dbReference>
<evidence type="ECO:0000256" key="6">
    <source>
        <dbReference type="ARBA" id="ARBA00022723"/>
    </source>
</evidence>
<evidence type="ECO:0000256" key="2">
    <source>
        <dbReference type="ARBA" id="ARBA00004174"/>
    </source>
</evidence>
<dbReference type="PROSITE" id="PS00086">
    <property type="entry name" value="CYTOCHROME_P450"/>
    <property type="match status" value="1"/>
</dbReference>
<keyword evidence="12" id="KW-0472">Membrane</keyword>
<evidence type="ECO:0000256" key="13">
    <source>
        <dbReference type="PIRSR" id="PIRSR602401-1"/>
    </source>
</evidence>
<dbReference type="GO" id="GO:0005789">
    <property type="term" value="C:endoplasmic reticulum membrane"/>
    <property type="evidence" value="ECO:0007669"/>
    <property type="project" value="UniProtKB-SubCell"/>
</dbReference>
<accession>A0A1Y1NJP9</accession>
<comment type="cofactor">
    <cofactor evidence="1 13">
        <name>heme</name>
        <dbReference type="ChEBI" id="CHEBI:30413"/>
    </cofactor>
</comment>
<keyword evidence="8" id="KW-0492">Microsome</keyword>
<evidence type="ECO:0000256" key="8">
    <source>
        <dbReference type="ARBA" id="ARBA00022848"/>
    </source>
</evidence>
<evidence type="ECO:0000313" key="15">
    <source>
        <dbReference type="EMBL" id="JAV98153.1"/>
    </source>
</evidence>
<dbReference type="GO" id="GO:0020037">
    <property type="term" value="F:heme binding"/>
    <property type="evidence" value="ECO:0007669"/>
    <property type="project" value="InterPro"/>
</dbReference>
<keyword evidence="10 13" id="KW-0408">Iron</keyword>
<comment type="similarity">
    <text evidence="4 14">Belongs to the cytochrome P450 family.</text>
</comment>
<evidence type="ECO:0000256" key="12">
    <source>
        <dbReference type="ARBA" id="ARBA00023136"/>
    </source>
</evidence>
<dbReference type="GO" id="GO:0016705">
    <property type="term" value="F:oxidoreductase activity, acting on paired donors, with incorporation or reduction of molecular oxygen"/>
    <property type="evidence" value="ECO:0007669"/>
    <property type="project" value="InterPro"/>
</dbReference>
<dbReference type="InterPro" id="IPR001128">
    <property type="entry name" value="Cyt_P450"/>
</dbReference>
<dbReference type="GO" id="GO:0004497">
    <property type="term" value="F:monooxygenase activity"/>
    <property type="evidence" value="ECO:0007669"/>
    <property type="project" value="UniProtKB-KW"/>
</dbReference>
<evidence type="ECO:0000256" key="14">
    <source>
        <dbReference type="RuleBase" id="RU000461"/>
    </source>
</evidence>
<evidence type="ECO:0000256" key="5">
    <source>
        <dbReference type="ARBA" id="ARBA00022617"/>
    </source>
</evidence>
<dbReference type="Pfam" id="PF00067">
    <property type="entry name" value="p450"/>
    <property type="match status" value="1"/>
</dbReference>
<dbReference type="InterPro" id="IPR017972">
    <property type="entry name" value="Cyt_P450_CS"/>
</dbReference>
<sequence>MVLVILLAVLLAVVAGLVLYFKNAWSYWQKRGVKVPPVTFPYGHAKSYMTQKKSLHVMYADFYNEHKMKKLKYGGFYFSTLPVLVITDNDLIRRVLVKDFASFTDRPMYVNEEADPLSGMTFNLKGQKWRNVRVKVSEAYTSDNMRMMFETFENHTKKLGELMAQCIRDKRPVDVKDTFARFAMDTIGTAGFGVECNGLSQQDSEFRKYAMKAFQRDLFGVLKDALMRICPGLMFRLNARFIPKDVGDFFVKLVGDVATYREASNVTNKDLIQLLIELRNRGRNVPGESEMTINEMAAQCFGFFSAGFDTATTAMTFCFFELSRNPHAQETLRAEIREVLKKNDSKITYNAIMQMPYLDQCVSEALRMYPPSGVLIRQCTQTYRLPGTNLTIEKGTQVRLSLLGIHYDPEYYPEPYKFDPERFSPENKAARHPCAWMPFGEGPRNCLGMRFGLMQVKVAVVAMLNQFRFTLNERTKLPITFDPKSLSLKSEHDIFLNVEKC</sequence>
<dbReference type="SUPFAM" id="SSF48264">
    <property type="entry name" value="Cytochrome P450"/>
    <property type="match status" value="1"/>
</dbReference>
<dbReference type="AlphaFoldDB" id="A0A1Y1NJP9"/>
<evidence type="ECO:0000256" key="4">
    <source>
        <dbReference type="ARBA" id="ARBA00010617"/>
    </source>
</evidence>
<reference evidence="15" key="1">
    <citation type="journal article" date="2016" name="Sci. Rep.">
        <title>Molecular characterization of firefly nuptial gifts: a multi-omics approach sheds light on postcopulatory sexual selection.</title>
        <authorList>
            <person name="Al-Wathiqui N."/>
            <person name="Fallon T.R."/>
            <person name="South A."/>
            <person name="Weng J.K."/>
            <person name="Lewis S.M."/>
        </authorList>
    </citation>
    <scope>NUCLEOTIDE SEQUENCE</scope>
</reference>
<evidence type="ECO:0000256" key="9">
    <source>
        <dbReference type="ARBA" id="ARBA00023002"/>
    </source>
</evidence>
<dbReference type="GO" id="GO:0005506">
    <property type="term" value="F:iron ion binding"/>
    <property type="evidence" value="ECO:0007669"/>
    <property type="project" value="InterPro"/>
</dbReference>
<evidence type="ECO:0000256" key="7">
    <source>
        <dbReference type="ARBA" id="ARBA00022824"/>
    </source>
</evidence>
<dbReference type="PANTHER" id="PTHR24292:SF100">
    <property type="entry name" value="CYTOCHROME P450 6A16, ISOFORM B-RELATED"/>
    <property type="match status" value="1"/>
</dbReference>
<feature type="binding site" description="axial binding residue" evidence="13">
    <location>
        <position position="446"/>
    </location>
    <ligand>
        <name>heme</name>
        <dbReference type="ChEBI" id="CHEBI:30413"/>
    </ligand>
    <ligandPart>
        <name>Fe</name>
        <dbReference type="ChEBI" id="CHEBI:18248"/>
    </ligandPart>
</feature>
<name>A0A1Y1NJP9_PHOPY</name>
<evidence type="ECO:0000256" key="1">
    <source>
        <dbReference type="ARBA" id="ARBA00001971"/>
    </source>
</evidence>
<comment type="subcellular location">
    <subcellularLocation>
        <location evidence="3">Endoplasmic reticulum membrane</location>
        <topology evidence="3">Peripheral membrane protein</topology>
    </subcellularLocation>
    <subcellularLocation>
        <location evidence="2">Microsome membrane</location>
        <topology evidence="2">Peripheral membrane protein</topology>
    </subcellularLocation>
</comment>
<dbReference type="Gene3D" id="1.10.630.10">
    <property type="entry name" value="Cytochrome P450"/>
    <property type="match status" value="1"/>
</dbReference>